<feature type="domain" description="S1 motif" evidence="8">
    <location>
        <begin position="628"/>
        <end position="695"/>
    </location>
</feature>
<dbReference type="SMART" id="SM00322">
    <property type="entry name" value="KH"/>
    <property type="match status" value="1"/>
</dbReference>
<proteinExistence type="inferred from homology"/>
<name>A0A136LVV5_9BACT</name>
<dbReference type="SUPFAM" id="SSF50249">
    <property type="entry name" value="Nucleic acid-binding proteins"/>
    <property type="match status" value="1"/>
</dbReference>
<dbReference type="PANTHER" id="PTHR11252">
    <property type="entry name" value="POLYRIBONUCLEOTIDE NUCLEOTIDYLTRANSFERASE"/>
    <property type="match status" value="1"/>
</dbReference>
<accession>A0A136LVV5</accession>
<keyword evidence="4 9" id="KW-0548">Nucleotidyltransferase</keyword>
<dbReference type="InterPro" id="IPR003029">
    <property type="entry name" value="S1_domain"/>
</dbReference>
<dbReference type="NCBIfam" id="NF008805">
    <property type="entry name" value="PRK11824.1"/>
    <property type="match status" value="1"/>
</dbReference>
<dbReference type="NCBIfam" id="TIGR03591">
    <property type="entry name" value="polynuc_phos"/>
    <property type="match status" value="1"/>
</dbReference>
<keyword evidence="3 9" id="KW-0808">Transferase</keyword>
<sequence>MKNEFTKTLEFNGGSISIATGLLAPRAESSVRMQIGETVVFTVVSMSMQDSGLDYFPLSVEYMEKFYAGGVISGSRFQKREGRPSDDATLVARQVDHSIRSLFPKGFKKDVNVIINVMAYDNENDPEAMAVFSASLALMISSIPFNGPSSSVKIGIKDGQMTVNPSMAVQDDLDSSFIVSVREGRVLNIEGFGDEVPEEEMGKLLDLAVENCEKLNAFQSEVAKEIGKQKLEYAELPVPAELIDDVKADFADRVKDGLYDRDRRNELFAEVAAELYTKHNPDGDSEGVSKGQAMEAVEYVARKLMREGVLSDEKRTSGRKLEEIRPLYIEAGVLPRVHGSALFQRGETQCMSIATLGSLRLAQLSESFEGEHEKTFIHHYHGPSYSLGEAGRVNYYAGRREVGHGHISENAFRKLLPAEEDFPYTIRVVSEILAQRGSSSMAAACGTTMALMDAGVPIKKPVAGISVGLVTNDDDISEYKLLTDIEDVEDFYGDMDFKVTGTDKGVTAIQLDNKLMGVPVAILKEAFMQSRTARLSLLEEMTSVLPAPRPNLSQYAPKVTTVRIKVDKIGELIGPGGKNIKAILEKIGGDIDINIHDDGRVDIASADQSKIDQGIEWVNGITEEPELNKIYTGVVDKVTDYGAFVDVNANISGLLHISAMSDGFVKDPRSIVNEGDRVNVKLIKIENGRLSFSMKGVAQNKPAEAAAPANNE</sequence>
<evidence type="ECO:0000256" key="6">
    <source>
        <dbReference type="NCBIfam" id="TIGR03591"/>
    </source>
</evidence>
<dbReference type="GO" id="GO:0003723">
    <property type="term" value="F:RNA binding"/>
    <property type="evidence" value="ECO:0007669"/>
    <property type="project" value="UniProtKB-UniRule"/>
</dbReference>
<evidence type="ECO:0000313" key="9">
    <source>
        <dbReference type="EMBL" id="KXK25793.1"/>
    </source>
</evidence>
<dbReference type="InterPro" id="IPR036345">
    <property type="entry name" value="ExoRNase_PH_dom2_sf"/>
</dbReference>
<dbReference type="PROSITE" id="PS50084">
    <property type="entry name" value="KH_TYPE_1"/>
    <property type="match status" value="1"/>
</dbReference>
<evidence type="ECO:0000259" key="8">
    <source>
        <dbReference type="PROSITE" id="PS50126"/>
    </source>
</evidence>
<dbReference type="EC" id="2.7.7.8" evidence="2 6"/>
<gene>
    <name evidence="9" type="primary">pnp</name>
    <name evidence="9" type="ORF">TR69_WS6001001399</name>
</gene>
<dbReference type="CDD" id="cd11364">
    <property type="entry name" value="RNase_PH_PNPase_2"/>
    <property type="match status" value="1"/>
</dbReference>
<dbReference type="InterPro" id="IPR004087">
    <property type="entry name" value="KH_dom"/>
</dbReference>
<evidence type="ECO:0000256" key="2">
    <source>
        <dbReference type="ARBA" id="ARBA00012416"/>
    </source>
</evidence>
<dbReference type="InterPro" id="IPR012162">
    <property type="entry name" value="PNPase"/>
</dbReference>
<dbReference type="InterPro" id="IPR004088">
    <property type="entry name" value="KH_dom_type_1"/>
</dbReference>
<keyword evidence="5 7" id="KW-0694">RNA-binding</keyword>
<dbReference type="InterPro" id="IPR012340">
    <property type="entry name" value="NA-bd_OB-fold"/>
</dbReference>
<dbReference type="SUPFAM" id="SSF54791">
    <property type="entry name" value="Eukaryotic type KH-domain (KH-domain type I)"/>
    <property type="match status" value="1"/>
</dbReference>
<dbReference type="PANTHER" id="PTHR11252:SF0">
    <property type="entry name" value="POLYRIBONUCLEOTIDE NUCLEOTIDYLTRANSFERASE 1, MITOCHONDRIAL"/>
    <property type="match status" value="1"/>
</dbReference>
<protein>
    <recommendedName>
        <fullName evidence="2 6">Polyribonucleotide nucleotidyltransferase</fullName>
        <ecNumber evidence="2 6">2.7.7.8</ecNumber>
    </recommendedName>
</protein>
<comment type="similarity">
    <text evidence="1">Belongs to the polyribonucleotide nucleotidyltransferase family.</text>
</comment>
<dbReference type="InterPro" id="IPR020568">
    <property type="entry name" value="Ribosomal_Su5_D2-typ_SF"/>
</dbReference>
<dbReference type="Gene3D" id="2.40.50.140">
    <property type="entry name" value="Nucleic acid-binding proteins"/>
    <property type="match status" value="1"/>
</dbReference>
<dbReference type="PIRSF" id="PIRSF005499">
    <property type="entry name" value="PNPase"/>
    <property type="match status" value="1"/>
</dbReference>
<organism evidence="9 10">
    <name type="scientific">candidate division WS6 bacterium OLB20</name>
    <dbReference type="NCBI Taxonomy" id="1617426"/>
    <lineage>
        <taxon>Bacteria</taxon>
        <taxon>Candidatus Dojkabacteria</taxon>
    </lineage>
</organism>
<dbReference type="GO" id="GO:0004654">
    <property type="term" value="F:polyribonucleotide nucleotidyltransferase activity"/>
    <property type="evidence" value="ECO:0007669"/>
    <property type="project" value="UniProtKB-UniRule"/>
</dbReference>
<evidence type="ECO:0000256" key="1">
    <source>
        <dbReference type="ARBA" id="ARBA00007404"/>
    </source>
</evidence>
<evidence type="ECO:0000256" key="5">
    <source>
        <dbReference type="ARBA" id="ARBA00022884"/>
    </source>
</evidence>
<dbReference type="STRING" id="1617426.TR69_WS6001001399"/>
<dbReference type="PATRIC" id="fig|1617426.3.peg.1378"/>
<dbReference type="FunFam" id="3.30.1370.10:FF:000001">
    <property type="entry name" value="Polyribonucleotide nucleotidyltransferase"/>
    <property type="match status" value="1"/>
</dbReference>
<dbReference type="InterPro" id="IPR001247">
    <property type="entry name" value="ExoRNase_PH_dom1"/>
</dbReference>
<evidence type="ECO:0000256" key="7">
    <source>
        <dbReference type="PROSITE-ProRule" id="PRU00117"/>
    </source>
</evidence>
<reference evidence="9 10" key="1">
    <citation type="submission" date="2015-02" db="EMBL/GenBank/DDBJ databases">
        <title>Improved understanding of the partial-nitritation anammox process through 23 genomes representing the majority of the microbial community.</title>
        <authorList>
            <person name="Speth D.R."/>
            <person name="In T Zandt M."/>
            <person name="Guerrero Cruz S."/>
            <person name="Jetten M.S."/>
            <person name="Dutilh B.E."/>
        </authorList>
    </citation>
    <scope>NUCLEOTIDE SEQUENCE [LARGE SCALE GENOMIC DNA]</scope>
    <source>
        <strain evidence="9">OLB20</strain>
    </source>
</reference>
<comment type="caution">
    <text evidence="9">The sequence shown here is derived from an EMBL/GenBank/DDBJ whole genome shotgun (WGS) entry which is preliminary data.</text>
</comment>
<dbReference type="SUPFAM" id="SSF55666">
    <property type="entry name" value="Ribonuclease PH domain 2-like"/>
    <property type="match status" value="2"/>
</dbReference>
<dbReference type="GO" id="GO:0005829">
    <property type="term" value="C:cytosol"/>
    <property type="evidence" value="ECO:0007669"/>
    <property type="project" value="TreeGrafter"/>
</dbReference>
<evidence type="ECO:0000313" key="10">
    <source>
        <dbReference type="Proteomes" id="UP000070457"/>
    </source>
</evidence>
<dbReference type="Pfam" id="PF01138">
    <property type="entry name" value="RNase_PH"/>
    <property type="match status" value="2"/>
</dbReference>
<dbReference type="Pfam" id="PF00575">
    <property type="entry name" value="S1"/>
    <property type="match status" value="1"/>
</dbReference>
<dbReference type="GO" id="GO:0000175">
    <property type="term" value="F:3'-5'-RNA exonuclease activity"/>
    <property type="evidence" value="ECO:0007669"/>
    <property type="project" value="TreeGrafter"/>
</dbReference>
<dbReference type="SMART" id="SM00316">
    <property type="entry name" value="S1"/>
    <property type="match status" value="1"/>
</dbReference>
<dbReference type="EMBL" id="JYNZ01000006">
    <property type="protein sequence ID" value="KXK25793.1"/>
    <property type="molecule type" value="Genomic_DNA"/>
</dbReference>
<dbReference type="AlphaFoldDB" id="A0A136LVV5"/>
<evidence type="ECO:0000256" key="3">
    <source>
        <dbReference type="ARBA" id="ARBA00022679"/>
    </source>
</evidence>
<dbReference type="GO" id="GO:0006402">
    <property type="term" value="P:mRNA catabolic process"/>
    <property type="evidence" value="ECO:0007669"/>
    <property type="project" value="UniProtKB-UniRule"/>
</dbReference>
<dbReference type="InterPro" id="IPR027408">
    <property type="entry name" value="PNPase/RNase_PH_dom_sf"/>
</dbReference>
<evidence type="ECO:0000256" key="4">
    <source>
        <dbReference type="ARBA" id="ARBA00022695"/>
    </source>
</evidence>
<dbReference type="Gene3D" id="3.30.1370.10">
    <property type="entry name" value="K Homology domain, type 1"/>
    <property type="match status" value="1"/>
</dbReference>
<dbReference type="InterPro" id="IPR036612">
    <property type="entry name" value="KH_dom_type_1_sf"/>
</dbReference>
<dbReference type="PROSITE" id="PS50126">
    <property type="entry name" value="S1"/>
    <property type="match status" value="1"/>
</dbReference>
<dbReference type="Proteomes" id="UP000070457">
    <property type="component" value="Unassembled WGS sequence"/>
</dbReference>
<dbReference type="Gene3D" id="3.30.230.70">
    <property type="entry name" value="GHMP Kinase, N-terminal domain"/>
    <property type="match status" value="2"/>
</dbReference>
<dbReference type="CDD" id="cd02393">
    <property type="entry name" value="KH-I_PNPase"/>
    <property type="match status" value="1"/>
</dbReference>
<dbReference type="SUPFAM" id="SSF54211">
    <property type="entry name" value="Ribosomal protein S5 domain 2-like"/>
    <property type="match status" value="2"/>
</dbReference>
<dbReference type="Pfam" id="PF00013">
    <property type="entry name" value="KH_1"/>
    <property type="match status" value="1"/>
</dbReference>